<gene>
    <name evidence="2" type="ORF">C1SCF055_LOCUS11358</name>
</gene>
<dbReference type="EMBL" id="CAMXCT020000835">
    <property type="protein sequence ID" value="CAL1137149.1"/>
    <property type="molecule type" value="Genomic_DNA"/>
</dbReference>
<keyword evidence="4" id="KW-1185">Reference proteome</keyword>
<dbReference type="SUPFAM" id="SSF48403">
    <property type="entry name" value="Ankyrin repeat"/>
    <property type="match status" value="1"/>
</dbReference>
<name>A0A9P1C2A9_9DINO</name>
<dbReference type="OrthoDB" id="194358at2759"/>
<feature type="repeat" description="ANK" evidence="1">
    <location>
        <begin position="85"/>
        <end position="117"/>
    </location>
</feature>
<dbReference type="InterPro" id="IPR002110">
    <property type="entry name" value="Ankyrin_rpt"/>
</dbReference>
<organism evidence="2">
    <name type="scientific">Cladocopium goreaui</name>
    <dbReference type="NCBI Taxonomy" id="2562237"/>
    <lineage>
        <taxon>Eukaryota</taxon>
        <taxon>Sar</taxon>
        <taxon>Alveolata</taxon>
        <taxon>Dinophyceae</taxon>
        <taxon>Suessiales</taxon>
        <taxon>Symbiodiniaceae</taxon>
        <taxon>Cladocopium</taxon>
    </lineage>
</organism>
<protein>
    <submittedName>
        <fullName evidence="2">Uncharacterized protein</fullName>
    </submittedName>
</protein>
<evidence type="ECO:0000256" key="1">
    <source>
        <dbReference type="PROSITE-ProRule" id="PRU00023"/>
    </source>
</evidence>
<evidence type="ECO:0000313" key="2">
    <source>
        <dbReference type="EMBL" id="CAI3983774.1"/>
    </source>
</evidence>
<dbReference type="EMBL" id="CAMXCT010000835">
    <property type="protein sequence ID" value="CAI3983774.1"/>
    <property type="molecule type" value="Genomic_DNA"/>
</dbReference>
<sequence length="131" mass="15538">MMEFQWEQRGGRVKLVEIDGVVSVGKDISVEHLLTTLKSQEAQEFERKHQERCALEWMKTQKFLERHKFDSADVNAPRVSWWGLQRTYPLHKAVMVRNWEMIDLLMKFGANPRQKYSHGRVPADYFNGHVH</sequence>
<dbReference type="InterPro" id="IPR036770">
    <property type="entry name" value="Ankyrin_rpt-contain_sf"/>
</dbReference>
<reference evidence="3" key="2">
    <citation type="submission" date="2024-04" db="EMBL/GenBank/DDBJ databases">
        <authorList>
            <person name="Chen Y."/>
            <person name="Shah S."/>
            <person name="Dougan E. K."/>
            <person name="Thang M."/>
            <person name="Chan C."/>
        </authorList>
    </citation>
    <scope>NUCLEOTIDE SEQUENCE [LARGE SCALE GENOMIC DNA]</scope>
</reference>
<accession>A0A9P1C2A9</accession>
<keyword evidence="1" id="KW-0040">ANK repeat</keyword>
<evidence type="ECO:0000313" key="4">
    <source>
        <dbReference type="Proteomes" id="UP001152797"/>
    </source>
</evidence>
<reference evidence="2" key="1">
    <citation type="submission" date="2022-10" db="EMBL/GenBank/DDBJ databases">
        <authorList>
            <person name="Chen Y."/>
            <person name="Dougan E. K."/>
            <person name="Chan C."/>
            <person name="Rhodes N."/>
            <person name="Thang M."/>
        </authorList>
    </citation>
    <scope>NUCLEOTIDE SEQUENCE</scope>
</reference>
<dbReference type="PROSITE" id="PS50088">
    <property type="entry name" value="ANK_REPEAT"/>
    <property type="match status" value="1"/>
</dbReference>
<dbReference type="Proteomes" id="UP001152797">
    <property type="component" value="Unassembled WGS sequence"/>
</dbReference>
<dbReference type="AlphaFoldDB" id="A0A9P1C2A9"/>
<dbReference type="Gene3D" id="1.25.40.20">
    <property type="entry name" value="Ankyrin repeat-containing domain"/>
    <property type="match status" value="1"/>
</dbReference>
<proteinExistence type="predicted"/>
<dbReference type="EMBL" id="CAMXCT030000835">
    <property type="protein sequence ID" value="CAL4771086.1"/>
    <property type="molecule type" value="Genomic_DNA"/>
</dbReference>
<comment type="caution">
    <text evidence="2">The sequence shown here is derived from an EMBL/GenBank/DDBJ whole genome shotgun (WGS) entry which is preliminary data.</text>
</comment>
<evidence type="ECO:0000313" key="3">
    <source>
        <dbReference type="EMBL" id="CAL1137149.1"/>
    </source>
</evidence>